<gene>
    <name evidence="3" type="ORF">GBA65_12665</name>
</gene>
<name>A0A6G8PYE6_9ACTN</name>
<feature type="transmembrane region" description="Helical" evidence="2">
    <location>
        <begin position="112"/>
        <end position="133"/>
    </location>
</feature>
<proteinExistence type="predicted"/>
<protein>
    <submittedName>
        <fullName evidence="3">Uncharacterized protein</fullName>
    </submittedName>
</protein>
<feature type="region of interest" description="Disordered" evidence="1">
    <location>
        <begin position="204"/>
        <end position="224"/>
    </location>
</feature>
<keyword evidence="2" id="KW-1133">Transmembrane helix</keyword>
<keyword evidence="4" id="KW-1185">Reference proteome</keyword>
<dbReference type="RefSeq" id="WP_166396893.1">
    <property type="nucleotide sequence ID" value="NZ_CP045121.1"/>
</dbReference>
<dbReference type="KEGG" id="rmar:GBA65_12665"/>
<dbReference type="Proteomes" id="UP000502706">
    <property type="component" value="Chromosome"/>
</dbReference>
<accession>A0A6G8PYE6</accession>
<evidence type="ECO:0000256" key="2">
    <source>
        <dbReference type="SAM" id="Phobius"/>
    </source>
</evidence>
<feature type="transmembrane region" description="Helical" evidence="2">
    <location>
        <begin position="85"/>
        <end position="106"/>
    </location>
</feature>
<dbReference type="AlphaFoldDB" id="A0A6G8PYE6"/>
<feature type="transmembrane region" description="Helical" evidence="2">
    <location>
        <begin position="145"/>
        <end position="166"/>
    </location>
</feature>
<evidence type="ECO:0000313" key="3">
    <source>
        <dbReference type="EMBL" id="QIN79231.1"/>
    </source>
</evidence>
<evidence type="ECO:0000313" key="4">
    <source>
        <dbReference type="Proteomes" id="UP000502706"/>
    </source>
</evidence>
<keyword evidence="2" id="KW-0472">Membrane</keyword>
<keyword evidence="2" id="KW-0812">Transmembrane</keyword>
<sequence length="224" mass="24557">MKFESVEQEIGMTVDWCVILWGANGIPVERVAEMKGELEDHLRAAVRDGKSVDSVIAGDVSEFAAAWAIEDRPPMTPAARLLERGWLLAASMIFVSVFGHLWYFSLNYVVEAWWYSMPLFFAASASLFEVPGVPREHEESPPVRMLVSVSLGLLAGVAMAGINVAVHLGDALFEWSWISTLIVVLLGAPLLKNRRRTDVLPILEEREGLEPGGPSDGSPTGQPE</sequence>
<organism evidence="3 4">
    <name type="scientific">Rubrobacter marinus</name>
    <dbReference type="NCBI Taxonomy" id="2653852"/>
    <lineage>
        <taxon>Bacteria</taxon>
        <taxon>Bacillati</taxon>
        <taxon>Actinomycetota</taxon>
        <taxon>Rubrobacteria</taxon>
        <taxon>Rubrobacterales</taxon>
        <taxon>Rubrobacteraceae</taxon>
        <taxon>Rubrobacter</taxon>
    </lineage>
</organism>
<evidence type="ECO:0000256" key="1">
    <source>
        <dbReference type="SAM" id="MobiDB-lite"/>
    </source>
</evidence>
<reference evidence="3 4" key="1">
    <citation type="submission" date="2019-10" db="EMBL/GenBank/DDBJ databases">
        <title>Rubrobacter sp nov SCSIO 52915 isolated from a deep-sea sediment in the South China Sea.</title>
        <authorList>
            <person name="Chen R.W."/>
        </authorList>
    </citation>
    <scope>NUCLEOTIDE SEQUENCE [LARGE SCALE GENOMIC DNA]</scope>
    <source>
        <strain evidence="3 4">SCSIO 52915</strain>
    </source>
</reference>
<feature type="transmembrane region" description="Helical" evidence="2">
    <location>
        <begin position="172"/>
        <end position="191"/>
    </location>
</feature>
<dbReference type="EMBL" id="CP045121">
    <property type="protein sequence ID" value="QIN79231.1"/>
    <property type="molecule type" value="Genomic_DNA"/>
</dbReference>